<feature type="transmembrane region" description="Helical" evidence="1">
    <location>
        <begin position="335"/>
        <end position="356"/>
    </location>
</feature>
<feature type="transmembrane region" description="Helical" evidence="1">
    <location>
        <begin position="134"/>
        <end position="156"/>
    </location>
</feature>
<sequence length="474" mass="52284">MAFRLSPQLVKNSLASHSWMGIAIGALMYWVCLSGTLAVLYPEFERWETPTVSEYTEVNPEAIQSAYQRFMEGQEPTEHAYVLLPRPGMPRTVLMSDHSARVLNADGTLGEPAAHPWTHILTDLHLYLHLPSSWGMVLVSTLGAMLLALIVSGVLAHPRLFKDAFHFRRKGNARLEQTDLHNRLSVWGLPFYIMIAVTGAFYGLAAMLSWVAAQAFYDGDTDAVIETVYGGHPENLPEREGPLGIASALQDSIARAPEGTRPIYVTVEHPDTDEEHLLVGTHYPDRLIYAEQFYYDGAGNFLNKVGFSDGEPGRQAIFSVYRIHFGHFGGLGVKLLWVALGLALTVVSVSGINIWLAKRKHRDALNNLWTGIVWGTPLAFAVSAITQVLLQWPSKWIFWGVILAAMILAQWRDRHPPTKRWLLGLTSAGLVLLALGHALRFGADAFTGAAPGINAGLLLAALALGLMAWRQPTR</sequence>
<feature type="transmembrane region" description="Helical" evidence="1">
    <location>
        <begin position="368"/>
        <end position="390"/>
    </location>
</feature>
<dbReference type="EMBL" id="RJUK01000003">
    <property type="protein sequence ID" value="ROQ17988.1"/>
    <property type="molecule type" value="Genomic_DNA"/>
</dbReference>
<dbReference type="PANTHER" id="PTHR34219:SF3">
    <property type="entry name" value="BLL7967 PROTEIN"/>
    <property type="match status" value="1"/>
</dbReference>
<organism evidence="2 3">
    <name type="scientific">Marinimicrobium koreense</name>
    <dbReference type="NCBI Taxonomy" id="306545"/>
    <lineage>
        <taxon>Bacteria</taxon>
        <taxon>Pseudomonadati</taxon>
        <taxon>Pseudomonadota</taxon>
        <taxon>Gammaproteobacteria</taxon>
        <taxon>Cellvibrionales</taxon>
        <taxon>Cellvibrionaceae</taxon>
        <taxon>Marinimicrobium</taxon>
    </lineage>
</organism>
<comment type="caution">
    <text evidence="2">The sequence shown here is derived from an EMBL/GenBank/DDBJ whole genome shotgun (WGS) entry which is preliminary data.</text>
</comment>
<dbReference type="AlphaFoldDB" id="A0A3N1NS28"/>
<keyword evidence="1" id="KW-0812">Transmembrane</keyword>
<feature type="transmembrane region" description="Helical" evidence="1">
    <location>
        <begin position="396"/>
        <end position="412"/>
    </location>
</feature>
<keyword evidence="1" id="KW-0472">Membrane</keyword>
<dbReference type="Proteomes" id="UP000273643">
    <property type="component" value="Unassembled WGS sequence"/>
</dbReference>
<evidence type="ECO:0000313" key="3">
    <source>
        <dbReference type="Proteomes" id="UP000273643"/>
    </source>
</evidence>
<reference evidence="2 3" key="1">
    <citation type="submission" date="2018-11" db="EMBL/GenBank/DDBJ databases">
        <title>Genomic Encyclopedia of Type Strains, Phase IV (KMG-IV): sequencing the most valuable type-strain genomes for metagenomic binning, comparative biology and taxonomic classification.</title>
        <authorList>
            <person name="Goeker M."/>
        </authorList>
    </citation>
    <scope>NUCLEOTIDE SEQUENCE [LARGE SCALE GENOMIC DNA]</scope>
    <source>
        <strain evidence="2 3">DSM 16974</strain>
    </source>
</reference>
<feature type="transmembrane region" description="Helical" evidence="1">
    <location>
        <begin position="21"/>
        <end position="41"/>
    </location>
</feature>
<proteinExistence type="predicted"/>
<keyword evidence="1" id="KW-1133">Transmembrane helix</keyword>
<dbReference type="RefSeq" id="WP_123639327.1">
    <property type="nucleotide sequence ID" value="NZ_RJUK01000003.1"/>
</dbReference>
<dbReference type="Pfam" id="PF03929">
    <property type="entry name" value="PepSY_TM"/>
    <property type="match status" value="1"/>
</dbReference>
<dbReference type="OrthoDB" id="9776609at2"/>
<accession>A0A3N1NS28</accession>
<gene>
    <name evidence="2" type="ORF">EDC38_2960</name>
</gene>
<evidence type="ECO:0000256" key="1">
    <source>
        <dbReference type="SAM" id="Phobius"/>
    </source>
</evidence>
<feature type="transmembrane region" description="Helical" evidence="1">
    <location>
        <begin position="191"/>
        <end position="213"/>
    </location>
</feature>
<feature type="transmembrane region" description="Helical" evidence="1">
    <location>
        <begin position="421"/>
        <end position="439"/>
    </location>
</feature>
<feature type="transmembrane region" description="Helical" evidence="1">
    <location>
        <begin position="445"/>
        <end position="469"/>
    </location>
</feature>
<keyword evidence="3" id="KW-1185">Reference proteome</keyword>
<dbReference type="PANTHER" id="PTHR34219">
    <property type="entry name" value="IRON-REGULATED INNER MEMBRANE PROTEIN-RELATED"/>
    <property type="match status" value="1"/>
</dbReference>
<evidence type="ECO:0000313" key="2">
    <source>
        <dbReference type="EMBL" id="ROQ17988.1"/>
    </source>
</evidence>
<name>A0A3N1NS28_9GAMM</name>
<dbReference type="InterPro" id="IPR005625">
    <property type="entry name" value="PepSY-ass_TM"/>
</dbReference>
<protein>
    <submittedName>
        <fullName evidence="2">Putative iron-regulated membrane protein</fullName>
    </submittedName>
</protein>